<dbReference type="GO" id="GO:0000139">
    <property type="term" value="C:Golgi membrane"/>
    <property type="evidence" value="ECO:0007669"/>
    <property type="project" value="UniProtKB-SubCell"/>
</dbReference>
<evidence type="ECO:0000256" key="2">
    <source>
        <dbReference type="ARBA" id="ARBA00022692"/>
    </source>
</evidence>
<evidence type="ECO:0000256" key="3">
    <source>
        <dbReference type="ARBA" id="ARBA00022989"/>
    </source>
</evidence>
<evidence type="ECO:0000256" key="7">
    <source>
        <dbReference type="ARBA" id="ARBA00023461"/>
    </source>
</evidence>
<keyword evidence="6" id="KW-0325">Glycoprotein</keyword>
<dbReference type="PANTHER" id="PTHR13481">
    <property type="entry name" value="SREBP REGULATING GENE PROTEIN"/>
    <property type="match status" value="1"/>
</dbReference>
<keyword evidence="4" id="KW-0333">Golgi apparatus</keyword>
<keyword evidence="3" id="KW-1133">Transmembrane helix</keyword>
<gene>
    <name evidence="9" type="ORF">CDAUBV1_LOCUS13327</name>
</gene>
<dbReference type="Proteomes" id="UP001497525">
    <property type="component" value="Unassembled WGS sequence"/>
</dbReference>
<dbReference type="AlphaFoldDB" id="A0AAV2TQ99"/>
<comment type="subcellular location">
    <subcellularLocation>
        <location evidence="1">Golgi apparatus membrane</location>
        <topology evidence="1">Single-pass membrane protein</topology>
    </subcellularLocation>
</comment>
<dbReference type="GO" id="GO:2000640">
    <property type="term" value="P:positive regulation of SREBP signaling pathway"/>
    <property type="evidence" value="ECO:0007669"/>
    <property type="project" value="InterPro"/>
</dbReference>
<evidence type="ECO:0000256" key="1">
    <source>
        <dbReference type="ARBA" id="ARBA00004194"/>
    </source>
</evidence>
<dbReference type="Pfam" id="PF10218">
    <property type="entry name" value="SPRING1"/>
    <property type="match status" value="1"/>
</dbReference>
<keyword evidence="2" id="KW-0812">Transmembrane</keyword>
<dbReference type="PANTHER" id="PTHR13481:SF0">
    <property type="entry name" value="SREBP REGULATING GENE PROTEIN"/>
    <property type="match status" value="1"/>
</dbReference>
<organism evidence="9 10">
    <name type="scientific">Calicophoron daubneyi</name>
    <name type="common">Rumen fluke</name>
    <name type="synonym">Paramphistomum daubneyi</name>
    <dbReference type="NCBI Taxonomy" id="300641"/>
    <lineage>
        <taxon>Eukaryota</taxon>
        <taxon>Metazoa</taxon>
        <taxon>Spiralia</taxon>
        <taxon>Lophotrochozoa</taxon>
        <taxon>Platyhelminthes</taxon>
        <taxon>Trematoda</taxon>
        <taxon>Digenea</taxon>
        <taxon>Plagiorchiida</taxon>
        <taxon>Pronocephalata</taxon>
        <taxon>Paramphistomoidea</taxon>
        <taxon>Paramphistomidae</taxon>
        <taxon>Calicophoron</taxon>
    </lineage>
</organism>
<evidence type="ECO:0000256" key="5">
    <source>
        <dbReference type="ARBA" id="ARBA00023136"/>
    </source>
</evidence>
<keyword evidence="5" id="KW-0472">Membrane</keyword>
<proteinExistence type="inferred from homology"/>
<evidence type="ECO:0000313" key="10">
    <source>
        <dbReference type="Proteomes" id="UP001497525"/>
    </source>
</evidence>
<name>A0AAV2TQ99_CALDB</name>
<evidence type="ECO:0000256" key="4">
    <source>
        <dbReference type="ARBA" id="ARBA00023034"/>
    </source>
</evidence>
<evidence type="ECO:0000256" key="6">
    <source>
        <dbReference type="ARBA" id="ARBA00023180"/>
    </source>
</evidence>
<evidence type="ECO:0000256" key="8">
    <source>
        <dbReference type="ARBA" id="ARBA00023485"/>
    </source>
</evidence>
<protein>
    <recommendedName>
        <fullName evidence="8">SREBP regulating gene protein</fullName>
    </recommendedName>
</protein>
<accession>A0AAV2TQ99</accession>
<dbReference type="EMBL" id="CAXLJL010000490">
    <property type="protein sequence ID" value="CAL5138495.1"/>
    <property type="molecule type" value="Genomic_DNA"/>
</dbReference>
<evidence type="ECO:0000313" key="9">
    <source>
        <dbReference type="EMBL" id="CAL5138495.1"/>
    </source>
</evidence>
<comment type="similarity">
    <text evidence="7">Belongs to the SPRING family.</text>
</comment>
<comment type="caution">
    <text evidence="9">The sequence shown here is derived from an EMBL/GenBank/DDBJ whole genome shotgun (WGS) entry which is preliminary data.</text>
</comment>
<dbReference type="InterPro" id="IPR019352">
    <property type="entry name" value="SPRING1"/>
</dbReference>
<sequence length="200" mass="23288">MWRWKPLKMTVLIALMFCLWCLFVFRYRSHPQVLIRSISDDRLADLVASYEEKFDFNPSNNDTGICRYTKQSPSFVVDDRGSYCNRISLLPSGCCNLNNSDFRRFVCDTCNGELCCAVYEHCVSCCLDRSKNLRLWEQIRQTALLKIQRHLLAATNPFELCQAKCRTSSSSVLHENVYRDAEKHFCFGLGRDPQKSEKQQ</sequence>
<reference evidence="9" key="1">
    <citation type="submission" date="2024-06" db="EMBL/GenBank/DDBJ databases">
        <authorList>
            <person name="Liu X."/>
            <person name="Lenzi L."/>
            <person name="Haldenby T S."/>
            <person name="Uol C."/>
        </authorList>
    </citation>
    <scope>NUCLEOTIDE SEQUENCE</scope>
</reference>